<evidence type="ECO:0000256" key="7">
    <source>
        <dbReference type="ARBA" id="ARBA00023002"/>
    </source>
</evidence>
<keyword evidence="6 12" id="KW-0223">Dioxygenase</keyword>
<dbReference type="EMBL" id="ML978711">
    <property type="protein sequence ID" value="KAF2091656.1"/>
    <property type="molecule type" value="Genomic_DNA"/>
</dbReference>
<evidence type="ECO:0000256" key="4">
    <source>
        <dbReference type="ARBA" id="ARBA00022723"/>
    </source>
</evidence>
<keyword evidence="7 12" id="KW-0560">Oxidoreductase</keyword>
<dbReference type="PANTHER" id="PTHR12918">
    <property type="entry name" value="CYSTEINE DIOXYGENASE"/>
    <property type="match status" value="1"/>
</dbReference>
<dbReference type="CDD" id="cd10548">
    <property type="entry name" value="cupin_CDO"/>
    <property type="match status" value="1"/>
</dbReference>
<dbReference type="Gene3D" id="2.60.120.10">
    <property type="entry name" value="Jelly Rolls"/>
    <property type="match status" value="1"/>
</dbReference>
<feature type="binding site" evidence="11">
    <location>
        <position position="90"/>
    </location>
    <ligand>
        <name>Fe cation</name>
        <dbReference type="ChEBI" id="CHEBI:24875"/>
        <note>catalytic</note>
    </ligand>
</feature>
<organism evidence="13 14">
    <name type="scientific">Saccharata proteae CBS 121410</name>
    <dbReference type="NCBI Taxonomy" id="1314787"/>
    <lineage>
        <taxon>Eukaryota</taxon>
        <taxon>Fungi</taxon>
        <taxon>Dikarya</taxon>
        <taxon>Ascomycota</taxon>
        <taxon>Pezizomycotina</taxon>
        <taxon>Dothideomycetes</taxon>
        <taxon>Dothideomycetes incertae sedis</taxon>
        <taxon>Botryosphaeriales</taxon>
        <taxon>Saccharataceae</taxon>
        <taxon>Saccharata</taxon>
    </lineage>
</organism>
<dbReference type="AlphaFoldDB" id="A0A9P4HYM6"/>
<keyword evidence="14" id="KW-1185">Reference proteome</keyword>
<evidence type="ECO:0000256" key="6">
    <source>
        <dbReference type="ARBA" id="ARBA00022964"/>
    </source>
</evidence>
<dbReference type="Proteomes" id="UP000799776">
    <property type="component" value="Unassembled WGS sequence"/>
</dbReference>
<evidence type="ECO:0000256" key="11">
    <source>
        <dbReference type="PIRSR" id="PIRSR610300-51"/>
    </source>
</evidence>
<comment type="cofactor">
    <cofactor evidence="12">
        <name>Fe cation</name>
        <dbReference type="ChEBI" id="CHEBI:24875"/>
    </cofactor>
    <text evidence="12">Binds 1 Fe cation per subunit.</text>
</comment>
<dbReference type="GO" id="GO:0019448">
    <property type="term" value="P:L-cysteine catabolic process"/>
    <property type="evidence" value="ECO:0007669"/>
    <property type="project" value="TreeGrafter"/>
</dbReference>
<dbReference type="PANTHER" id="PTHR12918:SF1">
    <property type="entry name" value="CYSTEINE DIOXYGENASE TYPE 1"/>
    <property type="match status" value="1"/>
</dbReference>
<evidence type="ECO:0000313" key="14">
    <source>
        <dbReference type="Proteomes" id="UP000799776"/>
    </source>
</evidence>
<evidence type="ECO:0000256" key="8">
    <source>
        <dbReference type="ARBA" id="ARBA00023004"/>
    </source>
</evidence>
<evidence type="ECO:0000256" key="3">
    <source>
        <dbReference type="ARBA" id="ARBA00013133"/>
    </source>
</evidence>
<keyword evidence="8 11" id="KW-0408">Iron</keyword>
<proteinExistence type="inferred from homology"/>
<comment type="similarity">
    <text evidence="2 12">Belongs to the cysteine dioxygenase family.</text>
</comment>
<evidence type="ECO:0000256" key="9">
    <source>
        <dbReference type="ARBA" id="ARBA00070673"/>
    </source>
</evidence>
<evidence type="ECO:0000256" key="10">
    <source>
        <dbReference type="PIRSR" id="PIRSR610300-50"/>
    </source>
</evidence>
<dbReference type="EC" id="1.13.11.20" evidence="3 12"/>
<evidence type="ECO:0000256" key="12">
    <source>
        <dbReference type="RuleBase" id="RU366010"/>
    </source>
</evidence>
<dbReference type="GO" id="GO:0017172">
    <property type="term" value="F:cysteine dioxygenase activity"/>
    <property type="evidence" value="ECO:0007669"/>
    <property type="project" value="UniProtKB-UniRule"/>
</dbReference>
<dbReference type="FunFam" id="2.60.120.10:FF:000189">
    <property type="entry name" value="Cysteine dioxygenase"/>
    <property type="match status" value="1"/>
</dbReference>
<comment type="catalytic activity">
    <reaction evidence="1 12">
        <text>L-cysteine + O2 = 3-sulfino-L-alanine + H(+)</text>
        <dbReference type="Rhea" id="RHEA:20441"/>
        <dbReference type="ChEBI" id="CHEBI:15378"/>
        <dbReference type="ChEBI" id="CHEBI:15379"/>
        <dbReference type="ChEBI" id="CHEBI:35235"/>
        <dbReference type="ChEBI" id="CHEBI:61085"/>
        <dbReference type="EC" id="1.13.11.20"/>
    </reaction>
</comment>
<gene>
    <name evidence="13" type="ORF">K490DRAFT_33091</name>
</gene>
<evidence type="ECO:0000256" key="1">
    <source>
        <dbReference type="ARBA" id="ARBA00000629"/>
    </source>
</evidence>
<dbReference type="InterPro" id="IPR011051">
    <property type="entry name" value="RmlC_Cupin_sf"/>
</dbReference>
<evidence type="ECO:0000256" key="2">
    <source>
        <dbReference type="ARBA" id="ARBA00006622"/>
    </source>
</evidence>
<feature type="cross-link" description="3'-(S-cysteinyl)-tyrosine (Cys-Tyr)" evidence="10">
    <location>
        <begin position="95"/>
        <end position="165"/>
    </location>
</feature>
<dbReference type="OrthoDB" id="543511at2759"/>
<evidence type="ECO:0000313" key="13">
    <source>
        <dbReference type="EMBL" id="KAF2091656.1"/>
    </source>
</evidence>
<keyword evidence="4 11" id="KW-0479">Metal-binding</keyword>
<dbReference type="SUPFAM" id="SSF51182">
    <property type="entry name" value="RmlC-like cupins"/>
    <property type="match status" value="1"/>
</dbReference>
<reference evidence="13" key="1">
    <citation type="journal article" date="2020" name="Stud. Mycol.">
        <title>101 Dothideomycetes genomes: a test case for predicting lifestyles and emergence of pathogens.</title>
        <authorList>
            <person name="Haridas S."/>
            <person name="Albert R."/>
            <person name="Binder M."/>
            <person name="Bloem J."/>
            <person name="Labutti K."/>
            <person name="Salamov A."/>
            <person name="Andreopoulos B."/>
            <person name="Baker S."/>
            <person name="Barry K."/>
            <person name="Bills G."/>
            <person name="Bluhm B."/>
            <person name="Cannon C."/>
            <person name="Castanera R."/>
            <person name="Culley D."/>
            <person name="Daum C."/>
            <person name="Ezra D."/>
            <person name="Gonzalez J."/>
            <person name="Henrissat B."/>
            <person name="Kuo A."/>
            <person name="Liang C."/>
            <person name="Lipzen A."/>
            <person name="Lutzoni F."/>
            <person name="Magnuson J."/>
            <person name="Mondo S."/>
            <person name="Nolan M."/>
            <person name="Ohm R."/>
            <person name="Pangilinan J."/>
            <person name="Park H.-J."/>
            <person name="Ramirez L."/>
            <person name="Alfaro M."/>
            <person name="Sun H."/>
            <person name="Tritt A."/>
            <person name="Yoshinaga Y."/>
            <person name="Zwiers L.-H."/>
            <person name="Turgeon B."/>
            <person name="Goodwin S."/>
            <person name="Spatafora J."/>
            <person name="Crous P."/>
            <person name="Grigoriev I."/>
        </authorList>
    </citation>
    <scope>NUCLEOTIDE SEQUENCE</scope>
    <source>
        <strain evidence="13">CBS 121410</strain>
    </source>
</reference>
<name>A0A9P4HYM6_9PEZI</name>
<feature type="binding site" evidence="11">
    <location>
        <position position="88"/>
    </location>
    <ligand>
        <name>Fe cation</name>
        <dbReference type="ChEBI" id="CHEBI:24875"/>
        <note>catalytic</note>
    </ligand>
</feature>
<dbReference type="InterPro" id="IPR010300">
    <property type="entry name" value="CDO_1"/>
</dbReference>
<dbReference type="Pfam" id="PF05995">
    <property type="entry name" value="CDO_I"/>
    <property type="match status" value="1"/>
</dbReference>
<feature type="binding site" evidence="11">
    <location>
        <position position="148"/>
    </location>
    <ligand>
        <name>Fe cation</name>
        <dbReference type="ChEBI" id="CHEBI:24875"/>
        <note>catalytic</note>
    </ligand>
</feature>
<accession>A0A9P4HYM6</accession>
<protein>
    <recommendedName>
        <fullName evidence="9 12">Cysteine dioxygenase</fullName>
        <ecNumber evidence="3 12">1.13.11.20</ecNumber>
    </recommendedName>
</protein>
<comment type="caution">
    <text evidence="13">The sequence shown here is derived from an EMBL/GenBank/DDBJ whole genome shotgun (WGS) entry which is preliminary data.</text>
</comment>
<sequence length="201" mass="22562">MPSPDAFQSLIQELNRILGPSSGIDSNDVDPSELQVAMERYVSRPQEWGKYALGDKSRNYTRNLVDKGNGKCNLLILVWTPGKGSPIHDHANAHCVMKILKGTLKESLYDWPDKELTEQGQVAPPVLKRETLYHENQCTYMADTIGLHRISNPDPETPAVSLHLYTPPNAEHFGCRIFDERTGKASHVSQSNFFSFGGRRL</sequence>
<evidence type="ECO:0000256" key="5">
    <source>
        <dbReference type="ARBA" id="ARBA00022784"/>
    </source>
</evidence>
<dbReference type="InterPro" id="IPR014710">
    <property type="entry name" value="RmlC-like_jellyroll"/>
</dbReference>
<dbReference type="GO" id="GO:0008198">
    <property type="term" value="F:ferrous iron binding"/>
    <property type="evidence" value="ECO:0007669"/>
    <property type="project" value="TreeGrafter"/>
</dbReference>
<keyword evidence="5 10" id="KW-0883">Thioether bond</keyword>